<reference evidence="7 8" key="1">
    <citation type="submission" date="2024-09" db="EMBL/GenBank/DDBJ databases">
        <authorList>
            <person name="Sun Q."/>
            <person name="Mori K."/>
        </authorList>
    </citation>
    <scope>NUCLEOTIDE SEQUENCE [LARGE SCALE GENOMIC DNA]</scope>
    <source>
        <strain evidence="7 8">CCM 7228</strain>
    </source>
</reference>
<proteinExistence type="inferred from homology"/>
<feature type="domain" description="Squalene cyclase N-terminal" evidence="6">
    <location>
        <begin position="14"/>
        <end position="294"/>
    </location>
</feature>
<evidence type="ECO:0000259" key="5">
    <source>
        <dbReference type="Pfam" id="PF13243"/>
    </source>
</evidence>
<dbReference type="NCBIfam" id="TIGR01507">
    <property type="entry name" value="hopene_cyclase"/>
    <property type="match status" value="1"/>
</dbReference>
<dbReference type="Gene3D" id="1.50.10.20">
    <property type="match status" value="2"/>
</dbReference>
<dbReference type="EC" id="5.4.99.17" evidence="7"/>
<dbReference type="NCBIfam" id="TIGR01787">
    <property type="entry name" value="squalene_cyclas"/>
    <property type="match status" value="1"/>
</dbReference>
<evidence type="ECO:0000313" key="8">
    <source>
        <dbReference type="Proteomes" id="UP001589854"/>
    </source>
</evidence>
<dbReference type="Pfam" id="PF13243">
    <property type="entry name" value="SQHop_cyclase_C"/>
    <property type="match status" value="1"/>
</dbReference>
<name>A0ABV6GL96_9BACI</name>
<dbReference type="Pfam" id="PF13249">
    <property type="entry name" value="SQHop_cyclase_N"/>
    <property type="match status" value="1"/>
</dbReference>
<comment type="similarity">
    <text evidence="2">Belongs to the terpene cyclase/mutase family.</text>
</comment>
<dbReference type="PROSITE" id="PS01074">
    <property type="entry name" value="TERPENE_SYNTHASES"/>
    <property type="match status" value="1"/>
</dbReference>
<keyword evidence="8" id="KW-1185">Reference proteome</keyword>
<dbReference type="InterPro" id="IPR008930">
    <property type="entry name" value="Terpenoid_cyclase/PrenylTrfase"/>
</dbReference>
<dbReference type="PANTHER" id="PTHR11764">
    <property type="entry name" value="TERPENE CYCLASE/MUTASE FAMILY MEMBER"/>
    <property type="match status" value="1"/>
</dbReference>
<evidence type="ECO:0000256" key="1">
    <source>
        <dbReference type="ARBA" id="ARBA00004999"/>
    </source>
</evidence>
<dbReference type="InterPro" id="IPR032696">
    <property type="entry name" value="SQ_cyclase_C"/>
</dbReference>
<evidence type="ECO:0000313" key="7">
    <source>
        <dbReference type="EMBL" id="MFC0273909.1"/>
    </source>
</evidence>
<comment type="caution">
    <text evidence="7">The sequence shown here is derived from an EMBL/GenBank/DDBJ whole genome shotgun (WGS) entry which is preliminary data.</text>
</comment>
<dbReference type="EMBL" id="JBHLVO010000026">
    <property type="protein sequence ID" value="MFC0273909.1"/>
    <property type="molecule type" value="Genomic_DNA"/>
</dbReference>
<dbReference type="SUPFAM" id="SSF48239">
    <property type="entry name" value="Terpenoid cyclases/Protein prenyltransferases"/>
    <property type="match status" value="2"/>
</dbReference>
<dbReference type="PANTHER" id="PTHR11764:SF20">
    <property type="entry name" value="LANOSTEROL SYNTHASE"/>
    <property type="match status" value="1"/>
</dbReference>
<evidence type="ECO:0000256" key="4">
    <source>
        <dbReference type="ARBA" id="ARBA00023235"/>
    </source>
</evidence>
<dbReference type="RefSeq" id="WP_378937667.1">
    <property type="nucleotide sequence ID" value="NZ_JBHLVO010000026.1"/>
</dbReference>
<gene>
    <name evidence="7" type="primary">shc</name>
    <name evidence="7" type="ORF">ACFFIX_21225</name>
</gene>
<organism evidence="7 8">
    <name type="scientific">Metabacillus herbersteinensis</name>
    <dbReference type="NCBI Taxonomy" id="283816"/>
    <lineage>
        <taxon>Bacteria</taxon>
        <taxon>Bacillati</taxon>
        <taxon>Bacillota</taxon>
        <taxon>Bacilli</taxon>
        <taxon>Bacillales</taxon>
        <taxon>Bacillaceae</taxon>
        <taxon>Metabacillus</taxon>
    </lineage>
</organism>
<dbReference type="Proteomes" id="UP001589854">
    <property type="component" value="Unassembled WGS sequence"/>
</dbReference>
<dbReference type="InterPro" id="IPR002365">
    <property type="entry name" value="Terpene_synthase_CS"/>
</dbReference>
<dbReference type="GO" id="GO:0051007">
    <property type="term" value="F:squalene-hopene cyclase activity"/>
    <property type="evidence" value="ECO:0007669"/>
    <property type="project" value="UniProtKB-EC"/>
</dbReference>
<accession>A0ABV6GL96</accession>
<keyword evidence="4 7" id="KW-0413">Isomerase</keyword>
<comment type="pathway">
    <text evidence="1">Secondary metabolite biosynthesis; hopanoid biosynthesis.</text>
</comment>
<dbReference type="SFLD" id="SFLDG01016">
    <property type="entry name" value="Prenyltransferase_Like_2"/>
    <property type="match status" value="1"/>
</dbReference>
<evidence type="ECO:0000256" key="2">
    <source>
        <dbReference type="ARBA" id="ARBA00009755"/>
    </source>
</evidence>
<protein>
    <submittedName>
        <fullName evidence="7">Squalene--hopene cyclase</fullName>
        <ecNumber evidence="7">5.4.99.17</ecNumber>
    </submittedName>
</protein>
<feature type="domain" description="Squalene cyclase C-terminal" evidence="5">
    <location>
        <begin position="307"/>
        <end position="622"/>
    </location>
</feature>
<dbReference type="InterPro" id="IPR032697">
    <property type="entry name" value="SQ_cyclase_N"/>
</dbReference>
<dbReference type="InterPro" id="IPR018333">
    <property type="entry name" value="Squalene_cyclase"/>
</dbReference>
<evidence type="ECO:0000256" key="3">
    <source>
        <dbReference type="ARBA" id="ARBA00022737"/>
    </source>
</evidence>
<dbReference type="InterPro" id="IPR006400">
    <property type="entry name" value="Hopene-cyclase"/>
</dbReference>
<evidence type="ECO:0000259" key="6">
    <source>
        <dbReference type="Pfam" id="PF13249"/>
    </source>
</evidence>
<sequence>MEQIERLAKEALKTMVDELNENQNEDGSWNFCFEGGPMTDAFLLMTLKGLDIHDENLIKGSVNRIISLQTNNGSWKVYPNEEFGNLTATVQAYSALLVSGHYKKNDLNMKKAEMFIRENGGLGKTHFMTKWMLAANGLFPWPKLFYIPMSFLLIPPSFPINFFQFSTYARIHFIPMMIVANKKFSLKHDHSPKLDHLFISHDRNNTWELYHHDRSVTDIFTKEMQKLAHFPAYFHRLGYSYAERYMTARIEKDGTLYSYASATFFMIYALLALGYEKTSPQIQQAIQGVKTLVTTCGKNKHLENSTSTVWDTSLISYTLQEAGVPISHSMIKKSTTYLLHKQHDKRGDWVVHNSLVPPGGWGFSDINSLNPDNDDTSAALRAITKYAVTNHEAREAWHRGTNYLLSMQNQDGGWAAFEKNTDSYLLTYIPLENAKDAAIDPSTADLTGRVLEYFGNFAGLTMKHPSISAAVNWLFQNQQKDGSWYGRWGVCYLYGTWAAVTGLRAVGVPKSDPHIKKAIQWIKSVQGMKGGWGESCQSSEMKQYVPLPFSTPSQTAWALDTLLSSSEKQEPSVMKGMLQLINQKWEEESLSYPTGIGLPGQFYIRYHSYNKIFPLLTIAHYLKK</sequence>
<keyword evidence="3" id="KW-0677">Repeat</keyword>